<dbReference type="Gene3D" id="3.40.50.620">
    <property type="entry name" value="HUPs"/>
    <property type="match status" value="1"/>
</dbReference>
<evidence type="ECO:0000256" key="8">
    <source>
        <dbReference type="ARBA" id="ARBA00049929"/>
    </source>
</evidence>
<sequence>MDKKPVLVSGIKPTGDLHIGNYFGAMRQLVELTKEGKYRPFIFVADYHALNTMQDAEEMRRRTRELVMAYIAVGLDPKEVVLFKQSDVPAHTELCWIFDTITDMPYLARAHAFKAEVDKLTDSMPARRFLSAKLEQLTNIGVGLFNYPMLMAADILLYDAEVVPVGQDQKQHIEIARDTAEKFNRVYKTEVFKLPEAHIMTDVAIVPGIDGRKMSKSYNNVIPLFGSHDDLKKAVMSIVTDSSGDRPENVYRIHRLFRSEVNLDALYDEHRGNYKALKETLIEDLDRYLAPMRAKYEELKENPDIVEEVLKAGKREARAVSEAKMEQVRKAIGVA</sequence>
<dbReference type="FunFam" id="1.10.240.10:FF:000005">
    <property type="entry name" value="Tryptophan--tRNA ligase"/>
    <property type="match status" value="1"/>
</dbReference>
<dbReference type="PANTHER" id="PTHR43766">
    <property type="entry name" value="TRYPTOPHAN--TRNA LIGASE, MITOCHONDRIAL"/>
    <property type="match status" value="1"/>
</dbReference>
<dbReference type="Gene3D" id="1.10.240.10">
    <property type="entry name" value="Tyrosyl-Transfer RNA Synthetase"/>
    <property type="match status" value="1"/>
</dbReference>
<evidence type="ECO:0000313" key="12">
    <source>
        <dbReference type="Proteomes" id="UP000176714"/>
    </source>
</evidence>
<dbReference type="AlphaFoldDB" id="A0A1F6ES65"/>
<dbReference type="GO" id="GO:0005829">
    <property type="term" value="C:cytosol"/>
    <property type="evidence" value="ECO:0007669"/>
    <property type="project" value="TreeGrafter"/>
</dbReference>
<name>A0A1F6ES65_9BACT</name>
<dbReference type="PRINTS" id="PR01039">
    <property type="entry name" value="TRNASYNTHTRP"/>
</dbReference>
<evidence type="ECO:0000313" key="11">
    <source>
        <dbReference type="EMBL" id="OGG76474.1"/>
    </source>
</evidence>
<protein>
    <recommendedName>
        <fullName evidence="2 9">Tryptophan--tRNA ligase</fullName>
        <ecNumber evidence="2 9">6.1.1.2</ecNumber>
    </recommendedName>
</protein>
<comment type="similarity">
    <text evidence="1 10">Belongs to the class-I aminoacyl-tRNA synthetase family.</text>
</comment>
<dbReference type="PANTHER" id="PTHR43766:SF1">
    <property type="entry name" value="TRYPTOPHAN--TRNA LIGASE, MITOCHONDRIAL"/>
    <property type="match status" value="1"/>
</dbReference>
<comment type="catalytic activity">
    <reaction evidence="8">
        <text>tRNA(Trp) + L-tryptophan + ATP = L-tryptophyl-tRNA(Trp) + AMP + diphosphate + H(+)</text>
        <dbReference type="Rhea" id="RHEA:24080"/>
        <dbReference type="Rhea" id="RHEA-COMP:9671"/>
        <dbReference type="Rhea" id="RHEA-COMP:9705"/>
        <dbReference type="ChEBI" id="CHEBI:15378"/>
        <dbReference type="ChEBI" id="CHEBI:30616"/>
        <dbReference type="ChEBI" id="CHEBI:33019"/>
        <dbReference type="ChEBI" id="CHEBI:57912"/>
        <dbReference type="ChEBI" id="CHEBI:78442"/>
        <dbReference type="ChEBI" id="CHEBI:78535"/>
        <dbReference type="ChEBI" id="CHEBI:456215"/>
        <dbReference type="EC" id="6.1.1.2"/>
    </reaction>
</comment>
<evidence type="ECO:0000256" key="4">
    <source>
        <dbReference type="ARBA" id="ARBA00022741"/>
    </source>
</evidence>
<keyword evidence="3 10" id="KW-0436">Ligase</keyword>
<evidence type="ECO:0000256" key="7">
    <source>
        <dbReference type="ARBA" id="ARBA00023146"/>
    </source>
</evidence>
<dbReference type="CDD" id="cd00806">
    <property type="entry name" value="TrpRS_core"/>
    <property type="match status" value="1"/>
</dbReference>
<dbReference type="EC" id="6.1.1.2" evidence="2 9"/>
<dbReference type="GO" id="GO:0006436">
    <property type="term" value="P:tryptophanyl-tRNA aminoacylation"/>
    <property type="evidence" value="ECO:0007669"/>
    <property type="project" value="UniProtKB-UniRule"/>
</dbReference>
<dbReference type="STRING" id="1798516.A2950_00690"/>
<comment type="caution">
    <text evidence="11">The sequence shown here is derived from an EMBL/GenBank/DDBJ whole genome shotgun (WGS) entry which is preliminary data.</text>
</comment>
<evidence type="ECO:0000256" key="10">
    <source>
        <dbReference type="RuleBase" id="RU363036"/>
    </source>
</evidence>
<gene>
    <name evidence="11" type="ORF">A2950_00690</name>
</gene>
<dbReference type="EMBL" id="MFMD01000015">
    <property type="protein sequence ID" value="OGG76474.1"/>
    <property type="molecule type" value="Genomic_DNA"/>
</dbReference>
<dbReference type="NCBIfam" id="TIGR00233">
    <property type="entry name" value="trpS"/>
    <property type="match status" value="1"/>
</dbReference>
<evidence type="ECO:0000256" key="1">
    <source>
        <dbReference type="ARBA" id="ARBA00005594"/>
    </source>
</evidence>
<dbReference type="InterPro" id="IPR050203">
    <property type="entry name" value="Trp-tRNA_synthetase"/>
</dbReference>
<reference evidence="11 12" key="1">
    <citation type="journal article" date="2016" name="Nat. Commun.">
        <title>Thousands of microbial genomes shed light on interconnected biogeochemical processes in an aquifer system.</title>
        <authorList>
            <person name="Anantharaman K."/>
            <person name="Brown C.T."/>
            <person name="Hug L.A."/>
            <person name="Sharon I."/>
            <person name="Castelle C.J."/>
            <person name="Probst A.J."/>
            <person name="Thomas B.C."/>
            <person name="Singh A."/>
            <person name="Wilkins M.J."/>
            <person name="Karaoz U."/>
            <person name="Brodie E.L."/>
            <person name="Williams K.H."/>
            <person name="Hubbard S.S."/>
            <person name="Banfield J.F."/>
        </authorList>
    </citation>
    <scope>NUCLEOTIDE SEQUENCE [LARGE SCALE GENOMIC DNA]</scope>
</reference>
<dbReference type="SUPFAM" id="SSF52374">
    <property type="entry name" value="Nucleotidylyl transferase"/>
    <property type="match status" value="1"/>
</dbReference>
<accession>A0A1F6ES65</accession>
<proteinExistence type="inferred from homology"/>
<evidence type="ECO:0000256" key="9">
    <source>
        <dbReference type="NCBIfam" id="TIGR00233"/>
    </source>
</evidence>
<dbReference type="InterPro" id="IPR014729">
    <property type="entry name" value="Rossmann-like_a/b/a_fold"/>
</dbReference>
<dbReference type="InterPro" id="IPR001412">
    <property type="entry name" value="aa-tRNA-synth_I_CS"/>
</dbReference>
<dbReference type="Pfam" id="PF00579">
    <property type="entry name" value="tRNA-synt_1b"/>
    <property type="match status" value="1"/>
</dbReference>
<dbReference type="GO" id="GO:0004830">
    <property type="term" value="F:tryptophan-tRNA ligase activity"/>
    <property type="evidence" value="ECO:0007669"/>
    <property type="project" value="UniProtKB-UniRule"/>
</dbReference>
<organism evidence="11 12">
    <name type="scientific">Candidatus Kaiserbacteria bacterium RIFCSPLOWO2_01_FULL_55_19</name>
    <dbReference type="NCBI Taxonomy" id="1798516"/>
    <lineage>
        <taxon>Bacteria</taxon>
        <taxon>Candidatus Kaiseribacteriota</taxon>
    </lineage>
</organism>
<dbReference type="Proteomes" id="UP000176714">
    <property type="component" value="Unassembled WGS sequence"/>
</dbReference>
<keyword evidence="6 10" id="KW-0648">Protein biosynthesis</keyword>
<dbReference type="InterPro" id="IPR002306">
    <property type="entry name" value="Trp-tRNA-ligase"/>
</dbReference>
<dbReference type="PROSITE" id="PS00178">
    <property type="entry name" value="AA_TRNA_LIGASE_I"/>
    <property type="match status" value="1"/>
</dbReference>
<dbReference type="GO" id="GO:0005524">
    <property type="term" value="F:ATP binding"/>
    <property type="evidence" value="ECO:0007669"/>
    <property type="project" value="UniProtKB-KW"/>
</dbReference>
<evidence type="ECO:0000256" key="3">
    <source>
        <dbReference type="ARBA" id="ARBA00022598"/>
    </source>
</evidence>
<evidence type="ECO:0000256" key="2">
    <source>
        <dbReference type="ARBA" id="ARBA00013161"/>
    </source>
</evidence>
<keyword evidence="7 10" id="KW-0030">Aminoacyl-tRNA synthetase</keyword>
<dbReference type="InterPro" id="IPR002305">
    <property type="entry name" value="aa-tRNA-synth_Ic"/>
</dbReference>
<keyword evidence="5 10" id="KW-0067">ATP-binding</keyword>
<evidence type="ECO:0000256" key="6">
    <source>
        <dbReference type="ARBA" id="ARBA00022917"/>
    </source>
</evidence>
<keyword evidence="4 10" id="KW-0547">Nucleotide-binding</keyword>
<evidence type="ECO:0000256" key="5">
    <source>
        <dbReference type="ARBA" id="ARBA00022840"/>
    </source>
</evidence>